<dbReference type="Gene3D" id="1.20.1050.10">
    <property type="match status" value="2"/>
</dbReference>
<dbReference type="InterPro" id="IPR010987">
    <property type="entry name" value="Glutathione-S-Trfase_C-like"/>
</dbReference>
<evidence type="ECO:0008006" key="7">
    <source>
        <dbReference type="Google" id="ProtNLM"/>
    </source>
</evidence>
<feature type="domain" description="GST C-terminal" evidence="4">
    <location>
        <begin position="118"/>
        <end position="245"/>
    </location>
</feature>
<feature type="compositionally biased region" description="Polar residues" evidence="2">
    <location>
        <begin position="1"/>
        <end position="16"/>
    </location>
</feature>
<dbReference type="InterPro" id="IPR036282">
    <property type="entry name" value="Glutathione-S-Trfase_C_sf"/>
</dbReference>
<reference evidence="5" key="1">
    <citation type="submission" date="2023-07" db="EMBL/GenBank/DDBJ databases">
        <authorList>
            <consortium name="AG Swart"/>
            <person name="Singh M."/>
            <person name="Singh A."/>
            <person name="Seah K."/>
            <person name="Emmerich C."/>
        </authorList>
    </citation>
    <scope>NUCLEOTIDE SEQUENCE</scope>
    <source>
        <strain evidence="5">DP1</strain>
    </source>
</reference>
<dbReference type="InterPro" id="IPR040079">
    <property type="entry name" value="Glutathione_S-Trfase"/>
</dbReference>
<dbReference type="PROSITE" id="PS50404">
    <property type="entry name" value="GST_NTER"/>
    <property type="match status" value="2"/>
</dbReference>
<dbReference type="PANTHER" id="PTHR43968">
    <property type="match status" value="1"/>
</dbReference>
<feature type="coiled-coil region" evidence="1">
    <location>
        <begin position="145"/>
        <end position="172"/>
    </location>
</feature>
<dbReference type="EMBL" id="CAMPGE010007097">
    <property type="protein sequence ID" value="CAI2366025.1"/>
    <property type="molecule type" value="Genomic_DNA"/>
</dbReference>
<name>A0AAD1X9J0_EUPCR</name>
<evidence type="ECO:0000313" key="5">
    <source>
        <dbReference type="EMBL" id="CAI2366025.1"/>
    </source>
</evidence>
<evidence type="ECO:0000259" key="3">
    <source>
        <dbReference type="PROSITE" id="PS50404"/>
    </source>
</evidence>
<evidence type="ECO:0000313" key="6">
    <source>
        <dbReference type="Proteomes" id="UP001295684"/>
    </source>
</evidence>
<protein>
    <recommendedName>
        <fullName evidence="7">Glutathione S-transferase</fullName>
    </recommendedName>
</protein>
<dbReference type="PANTHER" id="PTHR43968:SF6">
    <property type="entry name" value="GLUTATHIONE S-TRANSFERASE OMEGA"/>
    <property type="match status" value="1"/>
</dbReference>
<dbReference type="Pfam" id="PF13409">
    <property type="entry name" value="GST_N_2"/>
    <property type="match status" value="1"/>
</dbReference>
<dbReference type="SUPFAM" id="SSF52833">
    <property type="entry name" value="Thioredoxin-like"/>
    <property type="match status" value="2"/>
</dbReference>
<dbReference type="Pfam" id="PF00043">
    <property type="entry name" value="GST_C"/>
    <property type="match status" value="1"/>
</dbReference>
<dbReference type="AlphaFoldDB" id="A0AAD1X9J0"/>
<evidence type="ECO:0000259" key="4">
    <source>
        <dbReference type="PROSITE" id="PS50405"/>
    </source>
</evidence>
<feature type="region of interest" description="Disordered" evidence="2">
    <location>
        <begin position="1"/>
        <end position="22"/>
    </location>
</feature>
<dbReference type="SUPFAM" id="SSF47616">
    <property type="entry name" value="GST C-terminal domain-like"/>
    <property type="match status" value="2"/>
</dbReference>
<organism evidence="5 6">
    <name type="scientific">Euplotes crassus</name>
    <dbReference type="NCBI Taxonomy" id="5936"/>
    <lineage>
        <taxon>Eukaryota</taxon>
        <taxon>Sar</taxon>
        <taxon>Alveolata</taxon>
        <taxon>Ciliophora</taxon>
        <taxon>Intramacronucleata</taxon>
        <taxon>Spirotrichea</taxon>
        <taxon>Hypotrichia</taxon>
        <taxon>Euplotida</taxon>
        <taxon>Euplotidae</taxon>
        <taxon>Moneuplotes</taxon>
    </lineage>
</organism>
<dbReference type="InterPro" id="IPR004045">
    <property type="entry name" value="Glutathione_S-Trfase_N"/>
</dbReference>
<sequence length="519" mass="59678">MLHTVEYTSEQTQSGEQLVVSGGPQFPEKIETNRNMLRLYLHPICPFAERSRLAFAAKEIQYQTIFVDMSIKPEWFVKEGGVVPVLESTDGDFVSESDVVVQFALDHSDEGAQLLPQSPFEAAKIRRYIKKRDEGFIFASFKATIWGKQEDIDTLGKRLQELEEDLSQNTEGNSYLLNQNEIGLADIILSPVLVRFYFALHGSFDTLKDFSLETYPNIVKYVENILEHPALKDSYVTKWQYVNQIKNKQADNSINLAYPIDVTPLDLSQSKQDIIIPNGLTAKPLRNSNYVRLYGHPMCPFVQRTLLTLSAKEVEFQFVGIDLTTKNRWHYDINKGLVPMLEHPDGTLIHDSLDICDWIEEKYPGQGIQLYPDGETSKPSAKETIQLWFQKVVPFILVYANQEARNKGPAVILEALEWAEQNFPDDESKPFIQGTTRETMVDLMILPFFRDLFALEHTALKEDFFDKIDFSAFPKVTNWYKSLYSKYTEQLGDDRAFTSYFQKTIEANGPKVQLFYPLF</sequence>
<dbReference type="InterPro" id="IPR036249">
    <property type="entry name" value="Thioredoxin-like_sf"/>
</dbReference>
<keyword evidence="1" id="KW-0175">Coiled coil</keyword>
<comment type="caution">
    <text evidence="5">The sequence shown here is derived from an EMBL/GenBank/DDBJ whole genome shotgun (WGS) entry which is preliminary data.</text>
</comment>
<dbReference type="InterPro" id="IPR004046">
    <property type="entry name" value="GST_C"/>
</dbReference>
<evidence type="ECO:0000256" key="1">
    <source>
        <dbReference type="SAM" id="Coils"/>
    </source>
</evidence>
<dbReference type="Gene3D" id="3.40.30.10">
    <property type="entry name" value="Glutaredoxin"/>
    <property type="match status" value="2"/>
</dbReference>
<dbReference type="SFLD" id="SFLDS00019">
    <property type="entry name" value="Glutathione_Transferase_(cytos"/>
    <property type="match status" value="2"/>
</dbReference>
<keyword evidence="6" id="KW-1185">Reference proteome</keyword>
<dbReference type="Proteomes" id="UP001295684">
    <property type="component" value="Unassembled WGS sequence"/>
</dbReference>
<feature type="domain" description="GST N-terminal" evidence="3">
    <location>
        <begin position="289"/>
        <end position="367"/>
    </location>
</feature>
<evidence type="ECO:0000256" key="2">
    <source>
        <dbReference type="SAM" id="MobiDB-lite"/>
    </source>
</evidence>
<accession>A0AAD1X9J0</accession>
<dbReference type="GO" id="GO:0005737">
    <property type="term" value="C:cytoplasm"/>
    <property type="evidence" value="ECO:0007669"/>
    <property type="project" value="TreeGrafter"/>
</dbReference>
<feature type="domain" description="GST N-terminal" evidence="3">
    <location>
        <begin position="35"/>
        <end position="112"/>
    </location>
</feature>
<dbReference type="SFLD" id="SFLDG00358">
    <property type="entry name" value="Main_(cytGST)"/>
    <property type="match status" value="1"/>
</dbReference>
<dbReference type="Pfam" id="PF13417">
    <property type="entry name" value="GST_N_3"/>
    <property type="match status" value="1"/>
</dbReference>
<proteinExistence type="predicted"/>
<dbReference type="InterPro" id="IPR050983">
    <property type="entry name" value="GST_Omega/HSP26"/>
</dbReference>
<dbReference type="PROSITE" id="PS50405">
    <property type="entry name" value="GST_CTER"/>
    <property type="match status" value="1"/>
</dbReference>
<gene>
    <name evidence="5" type="ORF">ECRASSUSDP1_LOCUS7294</name>
</gene>